<name>A0ABV1J3I9_9FIRM</name>
<evidence type="ECO:0000313" key="3">
    <source>
        <dbReference type="Proteomes" id="UP001481872"/>
    </source>
</evidence>
<proteinExistence type="predicted"/>
<dbReference type="InterPro" id="IPR025580">
    <property type="entry name" value="Gp46"/>
</dbReference>
<evidence type="ECO:0000313" key="2">
    <source>
        <dbReference type="EMBL" id="MEQ3352749.1"/>
    </source>
</evidence>
<evidence type="ECO:0000256" key="1">
    <source>
        <dbReference type="SAM" id="MobiDB-lite"/>
    </source>
</evidence>
<organism evidence="2 3">
    <name type="scientific">Aedoeadaptatus acetigenes</name>
    <dbReference type="NCBI Taxonomy" id="2981723"/>
    <lineage>
        <taxon>Bacteria</taxon>
        <taxon>Bacillati</taxon>
        <taxon>Bacillota</taxon>
        <taxon>Tissierellia</taxon>
        <taxon>Tissierellales</taxon>
        <taxon>Peptoniphilaceae</taxon>
        <taxon>Aedoeadaptatus</taxon>
    </lineage>
</organism>
<protein>
    <submittedName>
        <fullName evidence="2">DUF4355 domain-containing protein</fullName>
    </submittedName>
</protein>
<gene>
    <name evidence="2" type="ORF">AAA081_00320</name>
</gene>
<comment type="caution">
    <text evidence="2">The sequence shown here is derived from an EMBL/GenBank/DDBJ whole genome shotgun (WGS) entry which is preliminary data.</text>
</comment>
<dbReference type="Pfam" id="PF14265">
    <property type="entry name" value="DUF4355"/>
    <property type="match status" value="1"/>
</dbReference>
<dbReference type="EMBL" id="JBBNPS010000001">
    <property type="protein sequence ID" value="MEQ3352749.1"/>
    <property type="molecule type" value="Genomic_DNA"/>
</dbReference>
<feature type="compositionally biased region" description="Basic and acidic residues" evidence="1">
    <location>
        <begin position="19"/>
        <end position="43"/>
    </location>
</feature>
<keyword evidence="3" id="KW-1185">Reference proteome</keyword>
<dbReference type="Proteomes" id="UP001481872">
    <property type="component" value="Unassembled WGS sequence"/>
</dbReference>
<feature type="region of interest" description="Disordered" evidence="1">
    <location>
        <begin position="79"/>
        <end position="100"/>
    </location>
</feature>
<reference evidence="2 3" key="1">
    <citation type="submission" date="2024-04" db="EMBL/GenBank/DDBJ databases">
        <title>Human intestinal bacterial collection.</title>
        <authorList>
            <person name="Pauvert C."/>
            <person name="Hitch T.C.A."/>
            <person name="Clavel T."/>
        </authorList>
    </citation>
    <scope>NUCLEOTIDE SEQUENCE [LARGE SCALE GENOMIC DNA]</scope>
    <source>
        <strain evidence="2 3">CLA-SR-H026</strain>
    </source>
</reference>
<dbReference type="RefSeq" id="WP_349053177.1">
    <property type="nucleotide sequence ID" value="NZ_JBBNPS010000001.1"/>
</dbReference>
<sequence>MDKDAVNVNQEATLDAQEAEAKQAVEGQDHQKEENKGGDKTFTQDEVTAIVEARLARERSKAEKETEKKIESAIQEAERLAKLSEDERKQEAEEAKDKELEATKAELARVYLERDTMSRLAEEKIPSEFKDFLMGADAESTNENIKAFKPVFESMIQKQVEERLKGKTPTVAAQASKADVWSTLKDKYKKG</sequence>
<feature type="region of interest" description="Disordered" evidence="1">
    <location>
        <begin position="1"/>
        <end position="45"/>
    </location>
</feature>
<accession>A0ABV1J3I9</accession>